<accession>A0A1V6LXY2</accession>
<evidence type="ECO:0000313" key="3">
    <source>
        <dbReference type="Proteomes" id="UP000242219"/>
    </source>
</evidence>
<protein>
    <submittedName>
        <fullName evidence="2">Uncharacterized protein</fullName>
    </submittedName>
</protein>
<comment type="caution">
    <text evidence="2">The sequence shown here is derived from an EMBL/GenBank/DDBJ whole genome shotgun (WGS) entry which is preliminary data.</text>
</comment>
<dbReference type="Proteomes" id="UP000242219">
    <property type="component" value="Unassembled WGS sequence"/>
</dbReference>
<organism evidence="2 3">
    <name type="scientific">Candidatus Brocadia sapporoensis</name>
    <dbReference type="NCBI Taxonomy" id="392547"/>
    <lineage>
        <taxon>Bacteria</taxon>
        <taxon>Pseudomonadati</taxon>
        <taxon>Planctomycetota</taxon>
        <taxon>Candidatus Brocadiia</taxon>
        <taxon>Candidatus Brocadiales</taxon>
        <taxon>Candidatus Brocadiaceae</taxon>
        <taxon>Candidatus Brocadia</taxon>
    </lineage>
</organism>
<evidence type="ECO:0000313" key="2">
    <source>
        <dbReference type="EMBL" id="OQD44976.1"/>
    </source>
</evidence>
<keyword evidence="1" id="KW-1133">Transmembrane helix</keyword>
<proteinExistence type="predicted"/>
<dbReference type="EMBL" id="MJUW02000112">
    <property type="protein sequence ID" value="OQD44976.1"/>
    <property type="molecule type" value="Genomic_DNA"/>
</dbReference>
<keyword evidence="1" id="KW-0472">Membrane</keyword>
<feature type="transmembrane region" description="Helical" evidence="1">
    <location>
        <begin position="102"/>
        <end position="123"/>
    </location>
</feature>
<dbReference type="AlphaFoldDB" id="A0A1V6LXY2"/>
<feature type="transmembrane region" description="Helical" evidence="1">
    <location>
        <begin position="46"/>
        <end position="66"/>
    </location>
</feature>
<evidence type="ECO:0000256" key="1">
    <source>
        <dbReference type="SAM" id="Phobius"/>
    </source>
</evidence>
<feature type="transmembrane region" description="Helical" evidence="1">
    <location>
        <begin position="20"/>
        <end position="40"/>
    </location>
</feature>
<reference evidence="2 3" key="1">
    <citation type="journal article" date="2016" name="Genome Announc.">
        <title>Draft Genome Sequence of the Anaerobic Ammonium-Oxidizing Bacterium 'Candidatus Brocadia sp. 40'.</title>
        <authorList>
            <person name="Ali M."/>
            <person name="Haroon M.F."/>
            <person name="Narita Y."/>
            <person name="Zhang L."/>
            <person name="Rangel Shaw D."/>
            <person name="Okabe S."/>
            <person name="Saikaly P.E."/>
        </authorList>
    </citation>
    <scope>NUCLEOTIDE SEQUENCE [LARGE SCALE GENOMIC DNA]</scope>
    <source>
        <strain evidence="2 3">40</strain>
    </source>
</reference>
<gene>
    <name evidence="2" type="ORF">BIY37_10840</name>
</gene>
<keyword evidence="3" id="KW-1185">Reference proteome</keyword>
<sequence>MSRRIPDLYLHLGETHVHHLNYGIFLLAGVGAYLLFWHPIGRNLEIAAIIYGSGMALTFDEFGMWLHLGGSYWQRASLDAITVISSVFGLITFAPSLKRFRFQHWAGTAVISIAVSVFFFMLIESFKYVGKVVIPVLQEIEVESPP</sequence>
<name>A0A1V6LXY2_9BACT</name>
<keyword evidence="1" id="KW-0812">Transmembrane</keyword>
<feature type="transmembrane region" description="Helical" evidence="1">
    <location>
        <begin position="78"/>
        <end position="96"/>
    </location>
</feature>